<name>B0RJ19_CLASE</name>
<reference evidence="2 3" key="1">
    <citation type="journal article" date="2008" name="J. Bacteriol.">
        <title>Genome of the actinomycete plant pathogen Clavibacter michiganensis subsp. sepedonicus suggests recent niche adaptation.</title>
        <authorList>
            <person name="Bentley S.D."/>
            <person name="Corton C."/>
            <person name="Brown S.E."/>
            <person name="Barron A."/>
            <person name="Clark L."/>
            <person name="Doggett J."/>
            <person name="Harris B."/>
            <person name="Ormond D."/>
            <person name="Quail M.A."/>
            <person name="May G."/>
            <person name="Francis D."/>
            <person name="Knudson D."/>
            <person name="Parkhill J."/>
            <person name="Ishimaru C.A."/>
        </authorList>
    </citation>
    <scope>NUCLEOTIDE SEQUENCE [LARGE SCALE GENOMIC DNA]</scope>
    <source>
        <strain evidence="3">ATCC 33113 / DSM 20744 / JCM 9667 / LMG 2889 / ICMP 2535 / C-1</strain>
    </source>
</reference>
<keyword evidence="3" id="KW-1185">Reference proteome</keyword>
<dbReference type="HOGENOM" id="CLU_3151055_0_0_11"/>
<evidence type="ECO:0000313" key="3">
    <source>
        <dbReference type="Proteomes" id="UP000001318"/>
    </source>
</evidence>
<dbReference type="Proteomes" id="UP000001318">
    <property type="component" value="Plasmid pCS1"/>
</dbReference>
<protein>
    <submittedName>
        <fullName evidence="2">Uncharacterized protein</fullName>
    </submittedName>
</protein>
<feature type="region of interest" description="Disordered" evidence="1">
    <location>
        <begin position="1"/>
        <end position="48"/>
    </location>
</feature>
<dbReference type="AlphaFoldDB" id="B0RJ19"/>
<evidence type="ECO:0000313" key="2">
    <source>
        <dbReference type="EMBL" id="CAQ03207.1"/>
    </source>
</evidence>
<geneLocation type="plasmid" evidence="2 3">
    <name>pCS1</name>
</geneLocation>
<keyword evidence="2" id="KW-0614">Plasmid</keyword>
<gene>
    <name evidence="2" type="ordered locus">pCS0024</name>
</gene>
<accession>B0RJ19</accession>
<dbReference type="KEGG" id="cms:pCS0024"/>
<organism evidence="2 3">
    <name type="scientific">Clavibacter sepedonicus</name>
    <name type="common">Clavibacter michiganensis subsp. sepedonicus</name>
    <dbReference type="NCBI Taxonomy" id="31964"/>
    <lineage>
        <taxon>Bacteria</taxon>
        <taxon>Bacillati</taxon>
        <taxon>Actinomycetota</taxon>
        <taxon>Actinomycetes</taxon>
        <taxon>Micrococcales</taxon>
        <taxon>Microbacteriaceae</taxon>
        <taxon>Clavibacter</taxon>
    </lineage>
</organism>
<dbReference type="EMBL" id="AM849035">
    <property type="protein sequence ID" value="CAQ03207.1"/>
    <property type="molecule type" value="Genomic_DNA"/>
</dbReference>
<proteinExistence type="predicted"/>
<sequence length="48" mass="5183">MRFNRSPVDGDDLDLAEGGERFGGPHPVLHDGAADDVGFPQRTLYGAR</sequence>
<evidence type="ECO:0000256" key="1">
    <source>
        <dbReference type="SAM" id="MobiDB-lite"/>
    </source>
</evidence>